<dbReference type="InterPro" id="IPR033432">
    <property type="entry name" value="GH94_catalytic"/>
</dbReference>
<feature type="domain" description="Glycosyl hydrolase 94 supersandwich" evidence="4">
    <location>
        <begin position="1576"/>
        <end position="1846"/>
    </location>
</feature>
<dbReference type="SMART" id="SM01068">
    <property type="entry name" value="CBM_X"/>
    <property type="match status" value="2"/>
</dbReference>
<dbReference type="InterPro" id="IPR019282">
    <property type="entry name" value="Glycoamylase-like_cons_dom"/>
</dbReference>
<dbReference type="Proteomes" id="UP000182983">
    <property type="component" value="Unassembled WGS sequence"/>
</dbReference>
<gene>
    <name evidence="7" type="ORF">SAMN04244559_00333</name>
</gene>
<dbReference type="SUPFAM" id="SSF48208">
    <property type="entry name" value="Six-hairpin glycosidases"/>
    <property type="match status" value="1"/>
</dbReference>
<dbReference type="SUPFAM" id="SSF74650">
    <property type="entry name" value="Galactose mutarotase-like"/>
    <property type="match status" value="2"/>
</dbReference>
<feature type="transmembrane region" description="Helical" evidence="3">
    <location>
        <begin position="416"/>
        <end position="442"/>
    </location>
</feature>
<evidence type="ECO:0000259" key="4">
    <source>
        <dbReference type="Pfam" id="PF06165"/>
    </source>
</evidence>
<dbReference type="InterPro" id="IPR012341">
    <property type="entry name" value="6hp_glycosidase-like_sf"/>
</dbReference>
<dbReference type="CDD" id="cd11756">
    <property type="entry name" value="GH94N_ChvB_NdvB_1_like"/>
    <property type="match status" value="1"/>
</dbReference>
<feature type="transmembrane region" description="Helical" evidence="3">
    <location>
        <begin position="834"/>
        <end position="851"/>
    </location>
</feature>
<dbReference type="Gene3D" id="2.60.420.10">
    <property type="entry name" value="Maltose phosphorylase, domain 3"/>
    <property type="match status" value="1"/>
</dbReference>
<dbReference type="InterPro" id="IPR052047">
    <property type="entry name" value="GH94_Enzymes"/>
</dbReference>
<feature type="domain" description="Glycoamylase-like" evidence="5">
    <location>
        <begin position="1320"/>
        <end position="1527"/>
    </location>
</feature>
<sequence>MLVRTPFFARSISLLSRVLGRAPPPSPWDGGMPIREELFGVERMEQHARSLANAQTVTERLIPGHPLAERLAENGAVLLAAYRGMVAVIEEGGAITPAAEWLIDNYFVIERQIREILSNLPPGYYRQLPKLAGGPFAGYPRVFGMTWAYVAHGDSRFDPAMLIRYVRAYQDIQPLTIGELWAVSTTLRIVLIENLRRVAQQILEDRSARQQANDLADRLLDATGHDVKPVETILPQNEGTRLAEAFAVQLVHRLRDQDPRITPALTWLDQRLAEQGMTVESVVHDGHRRLGAANVTVRNIITSLRLIADVDWNEIVESVSLVDDALAADGDFRLMNFSTRNLYRSAIEDLARRSGWKELDVTHAAIQTAQSQSEPAPDDQMERRGDPGYHLLAGGRFAFEAKIGYRPPWRRWPARLIRIFGIGGYAAATGTVALLLLALPLLLLDLSGYSLESLTLLALVGLIPAVDAAVALVNRAVTFGFGAILLPGLELEHGVPASLRTIVVVPTLLTSAKSIEEQVERLEVHHLASPDGELYYALLSDWADAATEHAEGDDVLLNVAIAGIERLNRCHPPTASGPRFLLFHRRRVWNESNGQWMGWERKRGKLHELNRALRGATDTTFIVPGAESAPPPPDIRYVITLDSDTRLPRDSARRLIGKMAHPLNRPRFDADTGRVVEGYALLQPRVTPSLPVGLEGSPFQRIFSSLSGINPYVAAVSDVYQDLFGEGSYVGKGIYDLDAFEAALAGRVPDSTLLSHDLFEGVFARAGLASDIEVVEEFPARYDVDALRHHRWARGDWQLLPWILGIALMPAGRDRKVDLLPAIGRWKMLDNLRGTLSAPATILALLAGWTLSFDAALIWTGFVLATIVVPTLIPVVAAIPPRRPGITLASHLRTLGREFRLALALSGLIVTFRAHQAWLMSDAIIRTLWRLFVSRKHLLEWVTAAQSSVAPRPGRLCTLRRMAGGPTIAVATMGGAVLLGHGSWMIAGPIAALWLVSPLVAQWVSRSPSVAGRMAITESEAHTLRLTARRTWRYFECYVTAADHWLPPDNFQEDPSPVLARRTSPTNLGLYLLSVASARDFGWIGTDEAARRLETTLATMNALTRFRGHFYNWYDTGDLRPLDPKYVSSVDSGNLAGHLITLANACREWRSRSIDPTLRLAGLADALDLAHETAASLRDGPWTQTVTWRQFDDALAAIVTELRHGATDLDGFARLLPRLANEAETMQDIARALVTDRDGAGEADLLFWVQASLDAIESHRRDLGMGSAATIATRLAAVEETARSMALAMDFGFLLDRQRMLLSIGYLLPEGTLDTNCYDLLASEARLASFFAIAKGDIPARHWFHLGRTVTPVAHSAALVSWSGSMFEYLMPSLVMRAPAGSLIEQTSRLVVRRQIDYAAGQDLPWGISESAYNARDLDLTYQYSNFGIPGLGLKRGLGKNRVVAPYATMLATMVDPGAAVVNLARLERLGARGRFGFYEALDFTPSRLPEGEQVTIVRAYMAHHQGMSIVAIADTLFDGTMRTRFHAEPIIQATELLLQERMPRDVSVAHPWAAEVNSVAPLDNALLGGRSVAYAHQATPATLLLSNGHLTTMITASGSGQIRWDELAVTRWREDSTCDDCGSYVFLRDVRSNLVWSAGLQPSGTEPDQSEIAFHEDRAEFSRHDGSLSTTMTVLVSAEDNSEVRRISIVNSGPRMHEIEITSYAELALAPQAADIAHPAFSKLFVETEYLASAGVLLATRRRRGPEEAEVWAAHLAVIEKGAVGAQTYETDRARFIGRGQTIRTALGVFDGRPLTNSVGIVLDPIFSLRRRVRVAPGETVRIAFWTMVAASRADVLDCVDKHRDSTAFTRAATLAWTQAQVQLHHLGITAAEASLFQRLAGHLIHVAPTLRPSSDVIRRGTGAQAGLWPQGISGDLPIILLRITETDTIGLAREILLAHEYWRMKRLAVDLVILNEHSASYIQDLQTALDSLVRASQPRHHGESEAASPGRVFVLRADLIPAATKALLLAVARVVLSAQRGSLFEQLDRRAEIRDPGKPRSSRPVPLLPARLFAPAKSATPGARTTPPPGLEFFNGLGGFAKEGTEYVTTLGPGQSTPAPWINVVANPSFGFLASVEGGGHTWSINSRENQLTPWSNDPVSDRPGEVIYLRDEESGAVWSPTALPIRDETATYIARHGRGYSEFEVSLHGITADLVQTVPLDDPVKISRLVLRNLSGHPRRLSVTAYVEWVLGPSRAASLPFIATEIDPVTGAMLARNSWRTAFGERIAFFDLGGRQTEWTGDRRDFIGRNRALSAPAALTGFGPLSGKTGAGLDPCGALRVTVDLAPGASIEIVALLGEAAGIEEVRSLIARSRAATPETVRTAVAGFWDTLLGAVQVKTPDRAMDIMLNGWLLYQTVACRLWARSGFYQASGAYGFRDQLQDGMALAATRPEITREHLLRAAARQFIEGDVQHWWLPHSGQGVRTRISDDRVWLAVAVGHYVTTSADRAVLDVQVPFLEGPPLAPGAHDSFFHPTLSERAAPLFEHCALALDYSLSLGVHGLPLIGTGDWNDGMNRVGEDGRGESVWLGWLLYTALIAFAPLAEARDETVRAVAWRGYAATLRASLDREAWDGGWYLRGFFDDGTKLGAAESQECRIDSIAQSWAVLSGAADPERASTAMVAVERELIRPTDQLALLFTPPFDLTPLDPGYIKGYPPGIRENGGQYTHAALWSVMAFAALGQGDKAAGLFALLNPINHARTRASLQRYRLEPYVVAADIYAVSPHVGRGGWSWYSGSAAWMQRAGIEAILGLRREGEHLCLDPCIPRTWSGFGATWLHGTTRYDIQVVNPNGVGCGIASALLDDVAIGMRPLRFPLLDDGAVHRILVSLGCDTKINK</sequence>
<feature type="transmembrane region" description="Helical" evidence="3">
    <location>
        <begin position="857"/>
        <end position="879"/>
    </location>
</feature>
<evidence type="ECO:0000259" key="5">
    <source>
        <dbReference type="Pfam" id="PF10091"/>
    </source>
</evidence>
<reference evidence="8" key="1">
    <citation type="submission" date="2016-10" db="EMBL/GenBank/DDBJ databases">
        <authorList>
            <person name="Varghese N."/>
            <person name="Submissions S."/>
        </authorList>
    </citation>
    <scope>NUCLEOTIDE SEQUENCE [LARGE SCALE GENOMIC DNA]</scope>
    <source>
        <strain evidence="8">DSM 13234</strain>
    </source>
</reference>
<keyword evidence="2" id="KW-0808">Transferase</keyword>
<dbReference type="InterPro" id="IPR010383">
    <property type="entry name" value="Glyco_hydrolase_94_b-supersand"/>
</dbReference>
<dbReference type="Pfam" id="PF06165">
    <property type="entry name" value="GH94_b-supersand"/>
    <property type="match status" value="2"/>
</dbReference>
<keyword evidence="3" id="KW-0472">Membrane</keyword>
<dbReference type="CDD" id="cd11753">
    <property type="entry name" value="GH94N_ChvB_NdvB_2_like"/>
    <property type="match status" value="1"/>
</dbReference>
<dbReference type="GO" id="GO:0030246">
    <property type="term" value="F:carbohydrate binding"/>
    <property type="evidence" value="ECO:0007669"/>
    <property type="project" value="InterPro"/>
</dbReference>
<evidence type="ECO:0000313" key="7">
    <source>
        <dbReference type="EMBL" id="SEH25892.1"/>
    </source>
</evidence>
<evidence type="ECO:0000313" key="8">
    <source>
        <dbReference type="Proteomes" id="UP000182983"/>
    </source>
</evidence>
<proteinExistence type="predicted"/>
<protein>
    <submittedName>
        <fullName evidence="7">Cyclic beta-1,2-glucan synthetase</fullName>
    </submittedName>
</protein>
<evidence type="ECO:0000259" key="6">
    <source>
        <dbReference type="Pfam" id="PF17167"/>
    </source>
</evidence>
<evidence type="ECO:0000256" key="3">
    <source>
        <dbReference type="SAM" id="Phobius"/>
    </source>
</evidence>
<feature type="domain" description="Glycosyl hydrolase 94 catalytic" evidence="6">
    <location>
        <begin position="2371"/>
        <end position="2795"/>
    </location>
</feature>
<keyword evidence="8" id="KW-1185">Reference proteome</keyword>
<dbReference type="InterPro" id="IPR037018">
    <property type="entry name" value="GH65_N"/>
</dbReference>
<dbReference type="Pfam" id="PF17167">
    <property type="entry name" value="Glyco_hydro_94"/>
    <property type="match status" value="1"/>
</dbReference>
<dbReference type="Gene3D" id="1.50.10.10">
    <property type="match status" value="1"/>
</dbReference>
<accession>A0A1H6GSW2</accession>
<organism evidence="7 8">
    <name type="scientific">Magnetospirillum fulvum</name>
    <name type="common">Rhodospirillum fulvum</name>
    <dbReference type="NCBI Taxonomy" id="1082"/>
    <lineage>
        <taxon>Bacteria</taxon>
        <taxon>Pseudomonadati</taxon>
        <taxon>Pseudomonadota</taxon>
        <taxon>Alphaproteobacteria</taxon>
        <taxon>Rhodospirillales</taxon>
        <taxon>Rhodospirillaceae</taxon>
        <taxon>Magnetospirillum</taxon>
    </lineage>
</organism>
<dbReference type="OrthoDB" id="9769991at2"/>
<dbReference type="InterPro" id="IPR011013">
    <property type="entry name" value="Gal_mutarotase_sf_dom"/>
</dbReference>
<name>A0A1H6GSW2_MAGFU</name>
<dbReference type="Pfam" id="PF10091">
    <property type="entry name" value="Glycoamylase"/>
    <property type="match status" value="1"/>
</dbReference>
<feature type="domain" description="Glycosyl hydrolase 94 supersandwich" evidence="4">
    <location>
        <begin position="2088"/>
        <end position="2357"/>
    </location>
</feature>
<dbReference type="EMBL" id="FNWO01000001">
    <property type="protein sequence ID" value="SEH25892.1"/>
    <property type="molecule type" value="Genomic_DNA"/>
</dbReference>
<dbReference type="GO" id="GO:0005975">
    <property type="term" value="P:carbohydrate metabolic process"/>
    <property type="evidence" value="ECO:0007669"/>
    <property type="project" value="InterPro"/>
</dbReference>
<dbReference type="PANTHER" id="PTHR37469">
    <property type="entry name" value="CELLOBIONIC ACID PHOSPHORYLASE-RELATED"/>
    <property type="match status" value="1"/>
</dbReference>
<dbReference type="InterPro" id="IPR037820">
    <property type="entry name" value="GH94N_NdvB"/>
</dbReference>
<evidence type="ECO:0000256" key="2">
    <source>
        <dbReference type="ARBA" id="ARBA00022679"/>
    </source>
</evidence>
<keyword evidence="3" id="KW-0812">Transmembrane</keyword>
<feature type="transmembrane region" description="Helical" evidence="3">
    <location>
        <begin position="454"/>
        <end position="473"/>
    </location>
</feature>
<dbReference type="Gene3D" id="2.70.98.40">
    <property type="entry name" value="Glycoside hydrolase, family 65, N-terminal domain"/>
    <property type="match status" value="2"/>
</dbReference>
<evidence type="ECO:0000256" key="1">
    <source>
        <dbReference type="ARBA" id="ARBA00022676"/>
    </source>
</evidence>
<dbReference type="InterPro" id="IPR037824">
    <property type="entry name" value="GH94N_2_NdvB"/>
</dbReference>
<dbReference type="PANTHER" id="PTHR37469:SF2">
    <property type="entry name" value="CELLOBIONIC ACID PHOSPHORYLASE"/>
    <property type="match status" value="1"/>
</dbReference>
<dbReference type="InterPro" id="IPR008928">
    <property type="entry name" value="6-hairpin_glycosidase_sf"/>
</dbReference>
<dbReference type="GO" id="GO:0016757">
    <property type="term" value="F:glycosyltransferase activity"/>
    <property type="evidence" value="ECO:0007669"/>
    <property type="project" value="UniProtKB-KW"/>
</dbReference>
<dbReference type="Gene3D" id="1.50.10.140">
    <property type="match status" value="2"/>
</dbReference>
<keyword evidence="1" id="KW-0328">Glycosyltransferase</keyword>
<keyword evidence="3" id="KW-1133">Transmembrane helix</keyword>